<organism evidence="1 2">
    <name type="scientific">Heterotrigona itama</name>
    <dbReference type="NCBI Taxonomy" id="395501"/>
    <lineage>
        <taxon>Eukaryota</taxon>
        <taxon>Metazoa</taxon>
        <taxon>Ecdysozoa</taxon>
        <taxon>Arthropoda</taxon>
        <taxon>Hexapoda</taxon>
        <taxon>Insecta</taxon>
        <taxon>Pterygota</taxon>
        <taxon>Neoptera</taxon>
        <taxon>Endopterygota</taxon>
        <taxon>Hymenoptera</taxon>
        <taxon>Apocrita</taxon>
        <taxon>Aculeata</taxon>
        <taxon>Apoidea</taxon>
        <taxon>Anthophila</taxon>
        <taxon>Apidae</taxon>
        <taxon>Heterotrigona</taxon>
    </lineage>
</organism>
<dbReference type="AlphaFoldDB" id="A0A6V7H907"/>
<sequence length="128" mass="14919">TDPIDNVDASIINAGSRIYSYQCAVTYTCNLAIVWIKDVSQRSLADNAFTIIEKPSKRTVLLPFSKIRDSFSTNVLRRIPAHSDNILYDKYTAHFVRREIGKFLSREKWKFTREQRLEKSFSCFLSKF</sequence>
<keyword evidence="2" id="KW-1185">Reference proteome</keyword>
<gene>
    <name evidence="1" type="ORF">MHI_LOCUS623685</name>
</gene>
<evidence type="ECO:0000313" key="1">
    <source>
        <dbReference type="EMBL" id="CAD1476158.1"/>
    </source>
</evidence>
<protein>
    <submittedName>
        <fullName evidence="1">Uncharacterized protein</fullName>
    </submittedName>
</protein>
<proteinExistence type="predicted"/>
<accession>A0A6V7H907</accession>
<dbReference type="Proteomes" id="UP000752696">
    <property type="component" value="Unassembled WGS sequence"/>
</dbReference>
<dbReference type="EMBL" id="CAJDYZ010009082">
    <property type="protein sequence ID" value="CAD1476158.1"/>
    <property type="molecule type" value="Genomic_DNA"/>
</dbReference>
<comment type="caution">
    <text evidence="1">The sequence shown here is derived from an EMBL/GenBank/DDBJ whole genome shotgun (WGS) entry which is preliminary data.</text>
</comment>
<name>A0A6V7H907_9HYME</name>
<evidence type="ECO:0000313" key="2">
    <source>
        <dbReference type="Proteomes" id="UP000752696"/>
    </source>
</evidence>
<feature type="non-terminal residue" evidence="1">
    <location>
        <position position="1"/>
    </location>
</feature>
<reference evidence="1" key="1">
    <citation type="submission" date="2020-07" db="EMBL/GenBank/DDBJ databases">
        <authorList>
            <person name="Nazaruddin N."/>
        </authorList>
    </citation>
    <scope>NUCLEOTIDE SEQUENCE</scope>
</reference>